<accession>V4QTX7</accession>
<feature type="transmembrane region" description="Helical" evidence="1">
    <location>
        <begin position="97"/>
        <end position="123"/>
    </location>
</feature>
<dbReference type="RefSeq" id="WP_018083836.1">
    <property type="nucleotide sequence ID" value="NZ_AQWM01000046.1"/>
</dbReference>
<dbReference type="eggNOG" id="COG4200">
    <property type="taxonomic scope" value="Bacteria"/>
</dbReference>
<dbReference type="CDD" id="cd21809">
    <property type="entry name" value="ABC-2_lan_permease-like"/>
    <property type="match status" value="1"/>
</dbReference>
<dbReference type="Proteomes" id="UP000017837">
    <property type="component" value="Unassembled WGS sequence"/>
</dbReference>
<feature type="transmembrane region" description="Helical" evidence="1">
    <location>
        <begin position="171"/>
        <end position="193"/>
    </location>
</feature>
<organism evidence="2 3">
    <name type="scientific">Asticcacaulis benevestitus DSM 16100 = ATCC BAA-896</name>
    <dbReference type="NCBI Taxonomy" id="1121022"/>
    <lineage>
        <taxon>Bacteria</taxon>
        <taxon>Pseudomonadati</taxon>
        <taxon>Pseudomonadota</taxon>
        <taxon>Alphaproteobacteria</taxon>
        <taxon>Caulobacterales</taxon>
        <taxon>Caulobacteraceae</taxon>
        <taxon>Asticcacaulis</taxon>
    </lineage>
</organism>
<evidence type="ECO:0000313" key="2">
    <source>
        <dbReference type="EMBL" id="ESQ82618.1"/>
    </source>
</evidence>
<feature type="transmembrane region" description="Helical" evidence="1">
    <location>
        <begin position="213"/>
        <end position="233"/>
    </location>
</feature>
<dbReference type="PATRIC" id="fig|1121022.4.peg.4281"/>
<feature type="transmembrane region" description="Helical" evidence="1">
    <location>
        <begin position="55"/>
        <end position="76"/>
    </location>
</feature>
<name>V4QTX7_9CAUL</name>
<dbReference type="Pfam" id="PF12730">
    <property type="entry name" value="ABC2_membrane_4"/>
    <property type="match status" value="1"/>
</dbReference>
<keyword evidence="1" id="KW-1133">Transmembrane helix</keyword>
<dbReference type="OrthoDB" id="5951044at2"/>
<evidence type="ECO:0000256" key="1">
    <source>
        <dbReference type="SAM" id="Phobius"/>
    </source>
</evidence>
<keyword evidence="1" id="KW-0472">Membrane</keyword>
<keyword evidence="1" id="KW-0812">Transmembrane</keyword>
<comment type="caution">
    <text evidence="2">The sequence shown here is derived from an EMBL/GenBank/DDBJ whole genome shotgun (WGS) entry which is preliminary data.</text>
</comment>
<evidence type="ECO:0008006" key="4">
    <source>
        <dbReference type="Google" id="ProtNLM"/>
    </source>
</evidence>
<sequence>MIAILQVEIRKLNGSLALLLAVLAPALPGLLAGLSLISADRAPQWGSIFTSFVLPIWSLFLLPMVVAAFTTLVGQIEYRARGWDHLLALPIARWKLFLAKAIVVLAATATMTLLVLLFAWVGASIGGAISGHAPLGALPWAKLARTVLLLLAGTTMLVVIQLWAALRFASFVIPLVVGICGTLVAMAVAMTRTDQAAWFPWVLPLKILSAPDPVHYALFGGIGGLILLAIMIGDLGRHDFR</sequence>
<dbReference type="EMBL" id="AWGB01000075">
    <property type="protein sequence ID" value="ESQ82618.1"/>
    <property type="molecule type" value="Genomic_DNA"/>
</dbReference>
<dbReference type="STRING" id="1121022.GCA_000376105_04157"/>
<keyword evidence="3" id="KW-1185">Reference proteome</keyword>
<protein>
    <recommendedName>
        <fullName evidence="4">ABC transporter</fullName>
    </recommendedName>
</protein>
<evidence type="ECO:0000313" key="3">
    <source>
        <dbReference type="Proteomes" id="UP000017837"/>
    </source>
</evidence>
<feature type="transmembrane region" description="Helical" evidence="1">
    <location>
        <begin position="143"/>
        <end position="164"/>
    </location>
</feature>
<gene>
    <name evidence="2" type="ORF">ABENE_20895</name>
</gene>
<dbReference type="AlphaFoldDB" id="V4QTX7"/>
<proteinExistence type="predicted"/>
<reference evidence="2 3" key="1">
    <citation type="journal article" date="2014" name="Nature">
        <title>Sequential evolution of bacterial morphology by co-option of a developmental regulator.</title>
        <authorList>
            <person name="Jiang C."/>
            <person name="Brown P.J."/>
            <person name="Ducret A."/>
            <person name="Brun Y.V."/>
        </authorList>
    </citation>
    <scope>NUCLEOTIDE SEQUENCE [LARGE SCALE GENOMIC DNA]</scope>
    <source>
        <strain evidence="2 3">DSM 16100</strain>
    </source>
</reference>